<accession>A0A2P2R015</accession>
<organism evidence="1">
    <name type="scientific">Rhizophora mucronata</name>
    <name type="common">Asiatic mangrove</name>
    <dbReference type="NCBI Taxonomy" id="61149"/>
    <lineage>
        <taxon>Eukaryota</taxon>
        <taxon>Viridiplantae</taxon>
        <taxon>Streptophyta</taxon>
        <taxon>Embryophyta</taxon>
        <taxon>Tracheophyta</taxon>
        <taxon>Spermatophyta</taxon>
        <taxon>Magnoliopsida</taxon>
        <taxon>eudicotyledons</taxon>
        <taxon>Gunneridae</taxon>
        <taxon>Pentapetalae</taxon>
        <taxon>rosids</taxon>
        <taxon>fabids</taxon>
        <taxon>Malpighiales</taxon>
        <taxon>Rhizophoraceae</taxon>
        <taxon>Rhizophora</taxon>
    </lineage>
</organism>
<evidence type="ECO:0000313" key="1">
    <source>
        <dbReference type="EMBL" id="MBX72565.1"/>
    </source>
</evidence>
<reference evidence="1" key="1">
    <citation type="submission" date="2018-02" db="EMBL/GenBank/DDBJ databases">
        <title>Rhizophora mucronata_Transcriptome.</title>
        <authorList>
            <person name="Meera S.P."/>
            <person name="Sreeshan A."/>
            <person name="Augustine A."/>
        </authorList>
    </citation>
    <scope>NUCLEOTIDE SEQUENCE</scope>
    <source>
        <tissue evidence="1">Leaf</tissue>
    </source>
</reference>
<name>A0A2P2R015_RHIMU</name>
<dbReference type="AlphaFoldDB" id="A0A2P2R015"/>
<proteinExistence type="predicted"/>
<dbReference type="EMBL" id="GGEC01092081">
    <property type="protein sequence ID" value="MBX72565.1"/>
    <property type="molecule type" value="Transcribed_RNA"/>
</dbReference>
<protein>
    <submittedName>
        <fullName evidence="1">Uncharacterized protein</fullName>
    </submittedName>
</protein>
<sequence>MTFPYNSNYFHNFCLLLLIASILFLSFIESNAHMYTCCLQVYFWMN</sequence>